<evidence type="ECO:0000313" key="2">
    <source>
        <dbReference type="EMBL" id="KAG5524642.1"/>
    </source>
</evidence>
<evidence type="ECO:0000256" key="1">
    <source>
        <dbReference type="SAM" id="MobiDB-lite"/>
    </source>
</evidence>
<feature type="region of interest" description="Disordered" evidence="1">
    <location>
        <begin position="118"/>
        <end position="146"/>
    </location>
</feature>
<sequence length="222" mass="25624">MTFVLAASHRVKWFMESKCESECALRHTHCLPCAHEIAPYKMANIPLPIELIHNHWKRLSLLAAQNEGSMEETLLAHFDFFYNKFLNEDQYDAKVNYVNKMQELTHPKSNTLVEPKVNAQKRGRKSTKEKNAAKEQNSMRRDPLEFEHAQALQTPKAVKEKPWRNLKGIPKVGSPMPPIVCSWKKYRLSITKNWDAAYVAAIQKFNEINGIDVATKEVIHVN</sequence>
<keyword evidence="3" id="KW-1185">Reference proteome</keyword>
<gene>
    <name evidence="2" type="ORF">RHGRI_031349</name>
</gene>
<accession>A0AAV6IB09</accession>
<feature type="compositionally biased region" description="Basic and acidic residues" evidence="1">
    <location>
        <begin position="126"/>
        <end position="146"/>
    </location>
</feature>
<dbReference type="Proteomes" id="UP000823749">
    <property type="component" value="Chromosome 11"/>
</dbReference>
<evidence type="ECO:0000313" key="3">
    <source>
        <dbReference type="Proteomes" id="UP000823749"/>
    </source>
</evidence>
<name>A0AAV6IB09_9ERIC</name>
<dbReference type="EMBL" id="JACTNZ010000011">
    <property type="protein sequence ID" value="KAG5524642.1"/>
    <property type="molecule type" value="Genomic_DNA"/>
</dbReference>
<organism evidence="2 3">
    <name type="scientific">Rhododendron griersonianum</name>
    <dbReference type="NCBI Taxonomy" id="479676"/>
    <lineage>
        <taxon>Eukaryota</taxon>
        <taxon>Viridiplantae</taxon>
        <taxon>Streptophyta</taxon>
        <taxon>Embryophyta</taxon>
        <taxon>Tracheophyta</taxon>
        <taxon>Spermatophyta</taxon>
        <taxon>Magnoliopsida</taxon>
        <taxon>eudicotyledons</taxon>
        <taxon>Gunneridae</taxon>
        <taxon>Pentapetalae</taxon>
        <taxon>asterids</taxon>
        <taxon>Ericales</taxon>
        <taxon>Ericaceae</taxon>
        <taxon>Ericoideae</taxon>
        <taxon>Rhodoreae</taxon>
        <taxon>Rhododendron</taxon>
    </lineage>
</organism>
<reference evidence="2" key="1">
    <citation type="submission" date="2020-08" db="EMBL/GenBank/DDBJ databases">
        <title>Plant Genome Project.</title>
        <authorList>
            <person name="Zhang R.-G."/>
        </authorList>
    </citation>
    <scope>NUCLEOTIDE SEQUENCE</scope>
    <source>
        <strain evidence="2">WSP0</strain>
        <tissue evidence="2">Leaf</tissue>
    </source>
</reference>
<protein>
    <submittedName>
        <fullName evidence="2">Uncharacterized protein</fullName>
    </submittedName>
</protein>
<dbReference type="AlphaFoldDB" id="A0AAV6IB09"/>
<proteinExistence type="predicted"/>
<comment type="caution">
    <text evidence="2">The sequence shown here is derived from an EMBL/GenBank/DDBJ whole genome shotgun (WGS) entry which is preliminary data.</text>
</comment>